<proteinExistence type="predicted"/>
<dbReference type="Proteomes" id="UP001501337">
    <property type="component" value="Unassembled WGS sequence"/>
</dbReference>
<keyword evidence="2" id="KW-1185">Reference proteome</keyword>
<protein>
    <recommendedName>
        <fullName evidence="3">DUF3135 domain-containing protein</fullName>
    </recommendedName>
</protein>
<dbReference type="EMBL" id="BAABBO010000019">
    <property type="protein sequence ID" value="GAA3976876.1"/>
    <property type="molecule type" value="Genomic_DNA"/>
</dbReference>
<dbReference type="Pfam" id="PF11333">
    <property type="entry name" value="DUF3135"/>
    <property type="match status" value="1"/>
</dbReference>
<comment type="caution">
    <text evidence="1">The sequence shown here is derived from an EMBL/GenBank/DDBJ whole genome shotgun (WGS) entry which is preliminary data.</text>
</comment>
<name>A0ABP7Q681_9GAMM</name>
<sequence length="123" mass="13599">MDLPHFKILERMAKEDPEALEQLRLAHVEAIIADAGLSNERRLRGLQFQIDAIRRGSSNPMAACIRISKLMHDSLIQLNTVLQSEVTPPTAALSQCAPAGMPVTAEQVGCQVYQFENFRAARA</sequence>
<evidence type="ECO:0000313" key="2">
    <source>
        <dbReference type="Proteomes" id="UP001501337"/>
    </source>
</evidence>
<dbReference type="InterPro" id="IPR021482">
    <property type="entry name" value="DUF3135"/>
</dbReference>
<dbReference type="RefSeq" id="WP_344809228.1">
    <property type="nucleotide sequence ID" value="NZ_BAABBO010000019.1"/>
</dbReference>
<evidence type="ECO:0000313" key="1">
    <source>
        <dbReference type="EMBL" id="GAA3976876.1"/>
    </source>
</evidence>
<gene>
    <name evidence="1" type="ORF">GCM10022278_37180</name>
</gene>
<organism evidence="1 2">
    <name type="scientific">Allohahella marinimesophila</name>
    <dbReference type="NCBI Taxonomy" id="1054972"/>
    <lineage>
        <taxon>Bacteria</taxon>
        <taxon>Pseudomonadati</taxon>
        <taxon>Pseudomonadota</taxon>
        <taxon>Gammaproteobacteria</taxon>
        <taxon>Oceanospirillales</taxon>
        <taxon>Hahellaceae</taxon>
        <taxon>Allohahella</taxon>
    </lineage>
</organism>
<accession>A0ABP7Q681</accession>
<evidence type="ECO:0008006" key="3">
    <source>
        <dbReference type="Google" id="ProtNLM"/>
    </source>
</evidence>
<reference evidence="2" key="1">
    <citation type="journal article" date="2019" name="Int. J. Syst. Evol. Microbiol.">
        <title>The Global Catalogue of Microorganisms (GCM) 10K type strain sequencing project: providing services to taxonomists for standard genome sequencing and annotation.</title>
        <authorList>
            <consortium name="The Broad Institute Genomics Platform"/>
            <consortium name="The Broad Institute Genome Sequencing Center for Infectious Disease"/>
            <person name="Wu L."/>
            <person name="Ma J."/>
        </authorList>
    </citation>
    <scope>NUCLEOTIDE SEQUENCE [LARGE SCALE GENOMIC DNA]</scope>
    <source>
        <strain evidence="2">JCM 17555</strain>
    </source>
</reference>